<evidence type="ECO:0000313" key="2">
    <source>
        <dbReference type="Proteomes" id="UP000828251"/>
    </source>
</evidence>
<dbReference type="Proteomes" id="UP000828251">
    <property type="component" value="Unassembled WGS sequence"/>
</dbReference>
<dbReference type="EMBL" id="JAIQCV010000009">
    <property type="protein sequence ID" value="KAH1064598.1"/>
    <property type="molecule type" value="Genomic_DNA"/>
</dbReference>
<gene>
    <name evidence="1" type="ORF">J1N35_029585</name>
</gene>
<proteinExistence type="predicted"/>
<evidence type="ECO:0000313" key="1">
    <source>
        <dbReference type="EMBL" id="KAH1064598.1"/>
    </source>
</evidence>
<comment type="caution">
    <text evidence="1">The sequence shown here is derived from an EMBL/GenBank/DDBJ whole genome shotgun (WGS) entry which is preliminary data.</text>
</comment>
<protein>
    <submittedName>
        <fullName evidence="1">Uncharacterized protein</fullName>
    </submittedName>
</protein>
<organism evidence="1 2">
    <name type="scientific">Gossypium stocksii</name>
    <dbReference type="NCBI Taxonomy" id="47602"/>
    <lineage>
        <taxon>Eukaryota</taxon>
        <taxon>Viridiplantae</taxon>
        <taxon>Streptophyta</taxon>
        <taxon>Embryophyta</taxon>
        <taxon>Tracheophyta</taxon>
        <taxon>Spermatophyta</taxon>
        <taxon>Magnoliopsida</taxon>
        <taxon>eudicotyledons</taxon>
        <taxon>Gunneridae</taxon>
        <taxon>Pentapetalae</taxon>
        <taxon>rosids</taxon>
        <taxon>malvids</taxon>
        <taxon>Malvales</taxon>
        <taxon>Malvaceae</taxon>
        <taxon>Malvoideae</taxon>
        <taxon>Gossypium</taxon>
    </lineage>
</organism>
<accession>A0A9D3ZT76</accession>
<name>A0A9D3ZT76_9ROSI</name>
<dbReference type="AlphaFoldDB" id="A0A9D3ZT76"/>
<sequence length="93" mass="10707">MKERIGTTIARCCGRKMSRLFYIFSISFNLLKFQQMKLVGKEDLGVMVGIYCSNGDDNTEPIQLFAKLVDPKLVKNVTLSSQQYEFDFDLNVR</sequence>
<reference evidence="1 2" key="1">
    <citation type="journal article" date="2021" name="Plant Biotechnol. J.">
        <title>Multi-omics assisted identification of the key and species-specific regulatory components of drought-tolerant mechanisms in Gossypium stocksii.</title>
        <authorList>
            <person name="Yu D."/>
            <person name="Ke L."/>
            <person name="Zhang D."/>
            <person name="Wu Y."/>
            <person name="Sun Y."/>
            <person name="Mei J."/>
            <person name="Sun J."/>
            <person name="Sun Y."/>
        </authorList>
    </citation>
    <scope>NUCLEOTIDE SEQUENCE [LARGE SCALE GENOMIC DNA]</scope>
    <source>
        <strain evidence="2">cv. E1</strain>
        <tissue evidence="1">Leaf</tissue>
    </source>
</reference>
<keyword evidence="2" id="KW-1185">Reference proteome</keyword>